<proteinExistence type="predicted"/>
<sequence>MFPSPIHCNQSISNKNITFESTFQGKTKLKAFSLFSNPERIVFHETISGSCKFSNTLKALSSSPDLQKPATGFQSKNQSELIGITIKTPLKIVLKKVKGLKCSSGQVIDQNAVERGWHLEEEFDETGCGHVETWESLFGFDMKGFEIQMAGKHEKGRKVDG</sequence>
<accession>A0A0A0LTR7</accession>
<dbReference type="AlphaFoldDB" id="A0A0A0LTR7"/>
<reference evidence="1 2" key="1">
    <citation type="journal article" date="2009" name="Nat. Genet.">
        <title>The genome of the cucumber, Cucumis sativus L.</title>
        <authorList>
            <person name="Huang S."/>
            <person name="Li R."/>
            <person name="Zhang Z."/>
            <person name="Li L."/>
            <person name="Gu X."/>
            <person name="Fan W."/>
            <person name="Lucas W.J."/>
            <person name="Wang X."/>
            <person name="Xie B."/>
            <person name="Ni P."/>
            <person name="Ren Y."/>
            <person name="Zhu H."/>
            <person name="Li J."/>
            <person name="Lin K."/>
            <person name="Jin W."/>
            <person name="Fei Z."/>
            <person name="Li G."/>
            <person name="Staub J."/>
            <person name="Kilian A."/>
            <person name="van der Vossen E.A."/>
            <person name="Wu Y."/>
            <person name="Guo J."/>
            <person name="He J."/>
            <person name="Jia Z."/>
            <person name="Ren Y."/>
            <person name="Tian G."/>
            <person name="Lu Y."/>
            <person name="Ruan J."/>
            <person name="Qian W."/>
            <person name="Wang M."/>
            <person name="Huang Q."/>
            <person name="Li B."/>
            <person name="Xuan Z."/>
            <person name="Cao J."/>
            <person name="Asan"/>
            <person name="Wu Z."/>
            <person name="Zhang J."/>
            <person name="Cai Q."/>
            <person name="Bai Y."/>
            <person name="Zhao B."/>
            <person name="Han Y."/>
            <person name="Li Y."/>
            <person name="Li X."/>
            <person name="Wang S."/>
            <person name="Shi Q."/>
            <person name="Liu S."/>
            <person name="Cho W.K."/>
            <person name="Kim J.Y."/>
            <person name="Xu Y."/>
            <person name="Heller-Uszynska K."/>
            <person name="Miao H."/>
            <person name="Cheng Z."/>
            <person name="Zhang S."/>
            <person name="Wu J."/>
            <person name="Yang Y."/>
            <person name="Kang H."/>
            <person name="Li M."/>
            <person name="Liang H."/>
            <person name="Ren X."/>
            <person name="Shi Z."/>
            <person name="Wen M."/>
            <person name="Jian M."/>
            <person name="Yang H."/>
            <person name="Zhang G."/>
            <person name="Yang Z."/>
            <person name="Chen R."/>
            <person name="Liu S."/>
            <person name="Li J."/>
            <person name="Ma L."/>
            <person name="Liu H."/>
            <person name="Zhou Y."/>
            <person name="Zhao J."/>
            <person name="Fang X."/>
            <person name="Li G."/>
            <person name="Fang L."/>
            <person name="Li Y."/>
            <person name="Liu D."/>
            <person name="Zheng H."/>
            <person name="Zhang Y."/>
            <person name="Qin N."/>
            <person name="Li Z."/>
            <person name="Yang G."/>
            <person name="Yang S."/>
            <person name="Bolund L."/>
            <person name="Kristiansen K."/>
            <person name="Zheng H."/>
            <person name="Li S."/>
            <person name="Zhang X."/>
            <person name="Yang H."/>
            <person name="Wang J."/>
            <person name="Sun R."/>
            <person name="Zhang B."/>
            <person name="Jiang S."/>
            <person name="Wang J."/>
            <person name="Du Y."/>
            <person name="Li S."/>
        </authorList>
    </citation>
    <scope>NUCLEOTIDE SEQUENCE [LARGE SCALE GENOMIC DNA]</scope>
    <source>
        <strain evidence="2">cv. 9930</strain>
    </source>
</reference>
<evidence type="ECO:0000313" key="2">
    <source>
        <dbReference type="Proteomes" id="UP000029981"/>
    </source>
</evidence>
<evidence type="ECO:0000313" key="1">
    <source>
        <dbReference type="EMBL" id="KGN65320.1"/>
    </source>
</evidence>
<reference evidence="1 2" key="4">
    <citation type="journal article" date="2011" name="BMC Genomics">
        <title>RNA-Seq improves annotation of protein-coding genes in the cucumber genome.</title>
        <authorList>
            <person name="Li Z."/>
            <person name="Zhang Z."/>
            <person name="Yan P."/>
            <person name="Huang S."/>
            <person name="Fei Z."/>
            <person name="Lin K."/>
        </authorList>
    </citation>
    <scope>NUCLEOTIDE SEQUENCE [LARGE SCALE GENOMIC DNA]</scope>
    <source>
        <strain evidence="2">cv. 9930</strain>
    </source>
</reference>
<gene>
    <name evidence="1" type="ORF">Csa_1G320870</name>
</gene>
<dbReference type="EMBL" id="CM002922">
    <property type="protein sequence ID" value="KGN65320.1"/>
    <property type="molecule type" value="Genomic_DNA"/>
</dbReference>
<dbReference type="Gramene" id="KGN65320">
    <property type="protein sequence ID" value="KGN65320"/>
    <property type="gene ID" value="Csa_1G320870"/>
</dbReference>
<name>A0A0A0LTR7_CUCSA</name>
<reference evidence="1 2" key="3">
    <citation type="journal article" date="2010" name="BMC Genomics">
        <title>Transcriptome sequencing and comparative analysis of cucumber flowers with different sex types.</title>
        <authorList>
            <person name="Guo S."/>
            <person name="Zheng Y."/>
            <person name="Joung J.G."/>
            <person name="Liu S."/>
            <person name="Zhang Z."/>
            <person name="Crasta O.R."/>
            <person name="Sobral B.W."/>
            <person name="Xu Y."/>
            <person name="Huang S."/>
            <person name="Fei Z."/>
        </authorList>
    </citation>
    <scope>NUCLEOTIDE SEQUENCE [LARGE SCALE GENOMIC DNA]</scope>
    <source>
        <strain evidence="2">cv. 9930</strain>
    </source>
</reference>
<reference evidence="1 2" key="2">
    <citation type="journal article" date="2009" name="PLoS ONE">
        <title>An integrated genetic and cytogenetic map of the cucumber genome.</title>
        <authorList>
            <person name="Ren Y."/>
            <person name="Zhang Z."/>
            <person name="Liu J."/>
            <person name="Staub J.E."/>
            <person name="Han Y."/>
            <person name="Cheng Z."/>
            <person name="Li X."/>
            <person name="Lu J."/>
            <person name="Miao H."/>
            <person name="Kang H."/>
            <person name="Xie B."/>
            <person name="Gu X."/>
            <person name="Wang X."/>
            <person name="Du Y."/>
            <person name="Jin W."/>
            <person name="Huang S."/>
        </authorList>
    </citation>
    <scope>NUCLEOTIDE SEQUENCE [LARGE SCALE GENOMIC DNA]</scope>
    <source>
        <strain evidence="2">cv. 9930</strain>
    </source>
</reference>
<protein>
    <submittedName>
        <fullName evidence="1">Uncharacterized protein</fullName>
    </submittedName>
</protein>
<organism evidence="1 2">
    <name type="scientific">Cucumis sativus</name>
    <name type="common">Cucumber</name>
    <dbReference type="NCBI Taxonomy" id="3659"/>
    <lineage>
        <taxon>Eukaryota</taxon>
        <taxon>Viridiplantae</taxon>
        <taxon>Streptophyta</taxon>
        <taxon>Embryophyta</taxon>
        <taxon>Tracheophyta</taxon>
        <taxon>Spermatophyta</taxon>
        <taxon>Magnoliopsida</taxon>
        <taxon>eudicotyledons</taxon>
        <taxon>Gunneridae</taxon>
        <taxon>Pentapetalae</taxon>
        <taxon>rosids</taxon>
        <taxon>fabids</taxon>
        <taxon>Cucurbitales</taxon>
        <taxon>Cucurbitaceae</taxon>
        <taxon>Benincaseae</taxon>
        <taxon>Cucumis</taxon>
    </lineage>
</organism>
<dbReference type="Proteomes" id="UP000029981">
    <property type="component" value="Chromosome 1"/>
</dbReference>
<keyword evidence="2" id="KW-1185">Reference proteome</keyword>